<dbReference type="AlphaFoldDB" id="A0A2U3D0S1"/>
<comment type="caution">
    <text evidence="2">The sequence shown here is derived from an EMBL/GenBank/DDBJ whole genome shotgun (WGS) entry which is preliminary data.</text>
</comment>
<feature type="region of interest" description="Disordered" evidence="1">
    <location>
        <begin position="111"/>
        <end position="137"/>
    </location>
</feature>
<protein>
    <submittedName>
        <fullName evidence="2">Uncharacterized protein</fullName>
    </submittedName>
</protein>
<feature type="non-terminal residue" evidence="2">
    <location>
        <position position="149"/>
    </location>
</feature>
<sequence length="149" mass="17193">MKPKRVMRICVPVYEDDMLILNQLPPASKNQWARQLILRQLQIDSKLMDQLRERQGESDMTANEVRTLIQEEIAPLLDRMDSAILETVDEVVESKFVELKKSLKQIVEEAMRGTEKKPEKIVASETERQGDDEGDLPAWKKAFLKAAKE</sequence>
<dbReference type="Proteomes" id="UP000245380">
    <property type="component" value="Unassembled WGS sequence"/>
</dbReference>
<keyword evidence="3" id="KW-1185">Reference proteome</keyword>
<evidence type="ECO:0000256" key="1">
    <source>
        <dbReference type="SAM" id="MobiDB-lite"/>
    </source>
</evidence>
<proteinExistence type="predicted"/>
<feature type="compositionally biased region" description="Basic and acidic residues" evidence="1">
    <location>
        <begin position="111"/>
        <end position="131"/>
    </location>
</feature>
<dbReference type="RefSeq" id="WP_146192832.1">
    <property type="nucleotide sequence ID" value="NZ_MPDK01000044.1"/>
</dbReference>
<organism evidence="2 3">
    <name type="scientific">Sulfoacidibacillus thermotolerans</name>
    <name type="common">Acidibacillus sulfuroxidans</name>
    <dbReference type="NCBI Taxonomy" id="1765684"/>
    <lineage>
        <taxon>Bacteria</taxon>
        <taxon>Bacillati</taxon>
        <taxon>Bacillota</taxon>
        <taxon>Bacilli</taxon>
        <taxon>Bacillales</taxon>
        <taxon>Alicyclobacillaceae</taxon>
        <taxon>Sulfoacidibacillus</taxon>
    </lineage>
</organism>
<name>A0A2U3D0S1_SULT2</name>
<evidence type="ECO:0000313" key="3">
    <source>
        <dbReference type="Proteomes" id="UP000245380"/>
    </source>
</evidence>
<gene>
    <name evidence="2" type="ORF">BM613_13495</name>
</gene>
<dbReference type="EMBL" id="MPDK01000044">
    <property type="protein sequence ID" value="PWI54883.1"/>
    <property type="molecule type" value="Genomic_DNA"/>
</dbReference>
<reference evidence="2 3" key="1">
    <citation type="submission" date="2016-11" db="EMBL/GenBank/DDBJ databases">
        <title>Comparative genomics of Acidibacillus ferroxidans species.</title>
        <authorList>
            <person name="Oliveira G."/>
            <person name="Nunes G."/>
            <person name="Oliveira R."/>
            <person name="Araujo F."/>
            <person name="Salim A."/>
            <person name="Scholte L."/>
            <person name="Morais D."/>
            <person name="Nancucheo I."/>
            <person name="Johnson D.B."/>
            <person name="Grail B."/>
            <person name="Bittencourt J."/>
            <person name="Valadares R."/>
        </authorList>
    </citation>
    <scope>NUCLEOTIDE SEQUENCE [LARGE SCALE GENOMIC DNA]</scope>
    <source>
        <strain evidence="2 3">Y002</strain>
    </source>
</reference>
<accession>A0A2U3D0S1</accession>
<evidence type="ECO:0000313" key="2">
    <source>
        <dbReference type="EMBL" id="PWI54883.1"/>
    </source>
</evidence>